<proteinExistence type="predicted"/>
<accession>A0A3Q0QVA0</accession>
<dbReference type="GeneTree" id="ENSGT00940000177258"/>
<sequence>MERSEADENESSSPQQNTMWKQIQAKAKPLLSPKLGARDPEDKKERGMWMFRKMKRKENVALDRVISSSQPDLLFSSPVDVETKEAQLCGKAVGSGSGLGREKLQFSIKHKSSSPSKPTVSQLVQSHHKSSSLGSACLERLAEPPGSCSGGDAATAPAAAAEETPPESKDDQQVSSCQLHVDYSTYVWRDPR</sequence>
<keyword evidence="3" id="KW-1185">Reference proteome</keyword>
<dbReference type="Ensembl" id="ENSACIT00000001168.1">
    <property type="protein sequence ID" value="ENSACIP00000001116.1"/>
    <property type="gene ID" value="ENSACIG00000000955.1"/>
</dbReference>
<organism evidence="2 3">
    <name type="scientific">Amphilophus citrinellus</name>
    <name type="common">Midas cichlid</name>
    <name type="synonym">Cichlasoma citrinellum</name>
    <dbReference type="NCBI Taxonomy" id="61819"/>
    <lineage>
        <taxon>Eukaryota</taxon>
        <taxon>Metazoa</taxon>
        <taxon>Chordata</taxon>
        <taxon>Craniata</taxon>
        <taxon>Vertebrata</taxon>
        <taxon>Euteleostomi</taxon>
        <taxon>Actinopterygii</taxon>
        <taxon>Neopterygii</taxon>
        <taxon>Teleostei</taxon>
        <taxon>Neoteleostei</taxon>
        <taxon>Acanthomorphata</taxon>
        <taxon>Ovalentaria</taxon>
        <taxon>Cichlomorphae</taxon>
        <taxon>Cichliformes</taxon>
        <taxon>Cichlidae</taxon>
        <taxon>New World cichlids</taxon>
        <taxon>Cichlasomatinae</taxon>
        <taxon>Heroini</taxon>
        <taxon>Amphilophus</taxon>
    </lineage>
</organism>
<dbReference type="OMA" id="GWVFRKM"/>
<feature type="region of interest" description="Disordered" evidence="1">
    <location>
        <begin position="1"/>
        <end position="47"/>
    </location>
</feature>
<evidence type="ECO:0000313" key="3">
    <source>
        <dbReference type="Proteomes" id="UP000261340"/>
    </source>
</evidence>
<dbReference type="Proteomes" id="UP000261340">
    <property type="component" value="Unplaced"/>
</dbReference>
<dbReference type="AlphaFoldDB" id="A0A3Q0QVA0"/>
<feature type="compositionally biased region" description="Low complexity" evidence="1">
    <location>
        <begin position="153"/>
        <end position="163"/>
    </location>
</feature>
<dbReference type="STRING" id="61819.ENSACIP00000001116"/>
<feature type="compositionally biased region" description="Polar residues" evidence="1">
    <location>
        <begin position="11"/>
        <end position="21"/>
    </location>
</feature>
<evidence type="ECO:0000256" key="1">
    <source>
        <dbReference type="SAM" id="MobiDB-lite"/>
    </source>
</evidence>
<feature type="compositionally biased region" description="Basic and acidic residues" evidence="1">
    <location>
        <begin position="36"/>
        <end position="47"/>
    </location>
</feature>
<reference evidence="2" key="1">
    <citation type="submission" date="2025-08" db="UniProtKB">
        <authorList>
            <consortium name="Ensembl"/>
        </authorList>
    </citation>
    <scope>IDENTIFICATION</scope>
</reference>
<reference evidence="2" key="2">
    <citation type="submission" date="2025-09" db="UniProtKB">
        <authorList>
            <consortium name="Ensembl"/>
        </authorList>
    </citation>
    <scope>IDENTIFICATION</scope>
</reference>
<feature type="region of interest" description="Disordered" evidence="1">
    <location>
        <begin position="107"/>
        <end position="177"/>
    </location>
</feature>
<name>A0A3Q0QVA0_AMPCI</name>
<evidence type="ECO:0000313" key="2">
    <source>
        <dbReference type="Ensembl" id="ENSACIP00000001116.1"/>
    </source>
</evidence>
<protein>
    <submittedName>
        <fullName evidence="2">Uncharacterized protein</fullName>
    </submittedName>
</protein>